<reference evidence="1 2" key="1">
    <citation type="journal article" date="2021" name="Sci. Rep.">
        <title>The genome of the diatom Chaetoceros tenuissimus carries an ancient integrated fragment of an extant virus.</title>
        <authorList>
            <person name="Hongo Y."/>
            <person name="Kimura K."/>
            <person name="Takaki Y."/>
            <person name="Yoshida Y."/>
            <person name="Baba S."/>
            <person name="Kobayashi G."/>
            <person name="Nagasaki K."/>
            <person name="Hano T."/>
            <person name="Tomaru Y."/>
        </authorList>
    </citation>
    <scope>NUCLEOTIDE SEQUENCE [LARGE SCALE GENOMIC DNA]</scope>
    <source>
        <strain evidence="1 2">NIES-3715</strain>
    </source>
</reference>
<protein>
    <submittedName>
        <fullName evidence="1">Uncharacterized protein</fullName>
    </submittedName>
</protein>
<evidence type="ECO:0000313" key="1">
    <source>
        <dbReference type="EMBL" id="GFH49183.1"/>
    </source>
</evidence>
<organism evidence="1 2">
    <name type="scientific">Chaetoceros tenuissimus</name>
    <dbReference type="NCBI Taxonomy" id="426638"/>
    <lineage>
        <taxon>Eukaryota</taxon>
        <taxon>Sar</taxon>
        <taxon>Stramenopiles</taxon>
        <taxon>Ochrophyta</taxon>
        <taxon>Bacillariophyta</taxon>
        <taxon>Coscinodiscophyceae</taxon>
        <taxon>Chaetocerotophycidae</taxon>
        <taxon>Chaetocerotales</taxon>
        <taxon>Chaetocerotaceae</taxon>
        <taxon>Chaetoceros</taxon>
    </lineage>
</organism>
<evidence type="ECO:0000313" key="2">
    <source>
        <dbReference type="Proteomes" id="UP001054902"/>
    </source>
</evidence>
<accession>A0AAD3CNY0</accession>
<sequence>MQHNNHTSLIKHVTSIILLTNLIPMHPDISQTREVLESVFTYLEGLPSDTPVFISIDFLVECDSKYAMKHNYACNVEDSRKRL</sequence>
<gene>
    <name evidence="1" type="ORF">CTEN210_05659</name>
</gene>
<proteinExistence type="predicted"/>
<dbReference type="EMBL" id="BLLK01000033">
    <property type="protein sequence ID" value="GFH49183.1"/>
    <property type="molecule type" value="Genomic_DNA"/>
</dbReference>
<comment type="caution">
    <text evidence="1">The sequence shown here is derived from an EMBL/GenBank/DDBJ whole genome shotgun (WGS) entry which is preliminary data.</text>
</comment>
<dbReference type="Proteomes" id="UP001054902">
    <property type="component" value="Unassembled WGS sequence"/>
</dbReference>
<name>A0AAD3CNY0_9STRA</name>
<keyword evidence="2" id="KW-1185">Reference proteome</keyword>
<dbReference type="AlphaFoldDB" id="A0AAD3CNY0"/>